<dbReference type="InterPro" id="IPR051199">
    <property type="entry name" value="LPS_LOS_Heptosyltrfase"/>
</dbReference>
<comment type="caution">
    <text evidence="3">The sequence shown here is derived from an EMBL/GenBank/DDBJ whole genome shotgun (WGS) entry which is preliminary data.</text>
</comment>
<dbReference type="Pfam" id="PF01075">
    <property type="entry name" value="Glyco_transf_9"/>
    <property type="match status" value="1"/>
</dbReference>
<accession>A0ABS9BDS1</accession>
<dbReference type="CDD" id="cd03789">
    <property type="entry name" value="GT9_LPS_heptosyltransferase"/>
    <property type="match status" value="1"/>
</dbReference>
<evidence type="ECO:0000256" key="1">
    <source>
        <dbReference type="ARBA" id="ARBA00022676"/>
    </source>
</evidence>
<keyword evidence="1" id="KW-0328">Glycosyltransferase</keyword>
<dbReference type="Proteomes" id="UP001200145">
    <property type="component" value="Unassembled WGS sequence"/>
</dbReference>
<organism evidence="3 4">
    <name type="scientific">Flavihumibacter fluminis</name>
    <dbReference type="NCBI Taxonomy" id="2909236"/>
    <lineage>
        <taxon>Bacteria</taxon>
        <taxon>Pseudomonadati</taxon>
        <taxon>Bacteroidota</taxon>
        <taxon>Chitinophagia</taxon>
        <taxon>Chitinophagales</taxon>
        <taxon>Chitinophagaceae</taxon>
        <taxon>Flavihumibacter</taxon>
    </lineage>
</organism>
<evidence type="ECO:0000313" key="3">
    <source>
        <dbReference type="EMBL" id="MCF1713862.1"/>
    </source>
</evidence>
<sequence length="348" mass="38589">MKILIIRFSSIGDIVLTTPVIRCVKMQVPDAEVHFLTKKNFASVVRSNPYIDKLHLLDESLDNTIAALAEEGFDWVIDLHHNLRTLRIKKVLKCPSKSFNKLNIQKWLLTNFKLNFLPQKHIVDRYLETVSHLGVRNDGAGLDYFIPANEEIKPSDLPASHQLGYIGLVVGAAHATKRLPLHKLKELVQLIDHPLVILGGPEDRSTGEVLAELDPIRVYNACGKFSLNESADLVRKAKLIITHDTGLMHIAAAFRKPVISVWGNTVPAFGMTPYINQPGAPAVLINGISLPVTGNSNGGTDQVEVIGLRCRPCSKIGHDACPKGHFKCMEQIDLQDLHKKTRQLLAAR</sequence>
<gene>
    <name evidence="3" type="ORF">L0U88_04360</name>
</gene>
<protein>
    <submittedName>
        <fullName evidence="3">Glycosyltransferase family 9 protein</fullName>
    </submittedName>
</protein>
<keyword evidence="4" id="KW-1185">Reference proteome</keyword>
<dbReference type="SUPFAM" id="SSF53756">
    <property type="entry name" value="UDP-Glycosyltransferase/glycogen phosphorylase"/>
    <property type="match status" value="1"/>
</dbReference>
<dbReference type="RefSeq" id="WP_234864389.1">
    <property type="nucleotide sequence ID" value="NZ_JAKEVY010000001.1"/>
</dbReference>
<dbReference type="PANTHER" id="PTHR30160">
    <property type="entry name" value="TETRAACYLDISACCHARIDE 4'-KINASE-RELATED"/>
    <property type="match status" value="1"/>
</dbReference>
<keyword evidence="2" id="KW-0808">Transferase</keyword>
<dbReference type="InterPro" id="IPR002201">
    <property type="entry name" value="Glyco_trans_9"/>
</dbReference>
<proteinExistence type="predicted"/>
<evidence type="ECO:0000256" key="2">
    <source>
        <dbReference type="ARBA" id="ARBA00022679"/>
    </source>
</evidence>
<evidence type="ECO:0000313" key="4">
    <source>
        <dbReference type="Proteomes" id="UP001200145"/>
    </source>
</evidence>
<dbReference type="EMBL" id="JAKEVY010000001">
    <property type="protein sequence ID" value="MCF1713862.1"/>
    <property type="molecule type" value="Genomic_DNA"/>
</dbReference>
<dbReference type="Gene3D" id="3.40.50.2000">
    <property type="entry name" value="Glycogen Phosphorylase B"/>
    <property type="match status" value="2"/>
</dbReference>
<name>A0ABS9BDS1_9BACT</name>
<reference evidence="3 4" key="1">
    <citation type="submission" date="2022-01" db="EMBL/GenBank/DDBJ databases">
        <title>Flavihumibacter sp. nov., isolated from sediment of a river.</title>
        <authorList>
            <person name="Liu H."/>
        </authorList>
    </citation>
    <scope>NUCLEOTIDE SEQUENCE [LARGE SCALE GENOMIC DNA]</scope>
    <source>
        <strain evidence="3 4">RY-1</strain>
    </source>
</reference>